<evidence type="ECO:0000313" key="1">
    <source>
        <dbReference type="EMBL" id="KNC25040.1"/>
    </source>
</evidence>
<name>A0A0L0BYE2_LUCCU</name>
<dbReference type="PANTHER" id="PTHR16525:SF0">
    <property type="entry name" value="PROTEIN C12ORF4"/>
    <property type="match status" value="1"/>
</dbReference>
<dbReference type="OMA" id="CKHKRSH"/>
<keyword evidence="2" id="KW-1185">Reference proteome</keyword>
<evidence type="ECO:0000313" key="2">
    <source>
        <dbReference type="Proteomes" id="UP000037069"/>
    </source>
</evidence>
<comment type="caution">
    <text evidence="1">The sequence shown here is derived from an EMBL/GenBank/DDBJ whole genome shotgun (WGS) entry which is preliminary data.</text>
</comment>
<accession>A0A0L0BYE2</accession>
<dbReference type="EMBL" id="JRES01001160">
    <property type="protein sequence ID" value="KNC25040.1"/>
    <property type="molecule type" value="Genomic_DNA"/>
</dbReference>
<dbReference type="GO" id="GO:0005737">
    <property type="term" value="C:cytoplasm"/>
    <property type="evidence" value="ECO:0007669"/>
    <property type="project" value="TreeGrafter"/>
</dbReference>
<organism evidence="1 2">
    <name type="scientific">Lucilia cuprina</name>
    <name type="common">Green bottle fly</name>
    <name type="synonym">Australian sheep blowfly</name>
    <dbReference type="NCBI Taxonomy" id="7375"/>
    <lineage>
        <taxon>Eukaryota</taxon>
        <taxon>Metazoa</taxon>
        <taxon>Ecdysozoa</taxon>
        <taxon>Arthropoda</taxon>
        <taxon>Hexapoda</taxon>
        <taxon>Insecta</taxon>
        <taxon>Pterygota</taxon>
        <taxon>Neoptera</taxon>
        <taxon>Endopterygota</taxon>
        <taxon>Diptera</taxon>
        <taxon>Brachycera</taxon>
        <taxon>Muscomorpha</taxon>
        <taxon>Oestroidea</taxon>
        <taxon>Calliphoridae</taxon>
        <taxon>Luciliinae</taxon>
        <taxon>Lucilia</taxon>
    </lineage>
</organism>
<dbReference type="SUPFAM" id="SSF52949">
    <property type="entry name" value="Macro domain-like"/>
    <property type="match status" value="1"/>
</dbReference>
<evidence type="ECO:0008006" key="3">
    <source>
        <dbReference type="Google" id="ProtNLM"/>
    </source>
</evidence>
<reference evidence="1 2" key="1">
    <citation type="journal article" date="2015" name="Nat. Commun.">
        <title>Lucilia cuprina genome unlocks parasitic fly biology to underpin future interventions.</title>
        <authorList>
            <person name="Anstead C.A."/>
            <person name="Korhonen P.K."/>
            <person name="Young N.D."/>
            <person name="Hall R.S."/>
            <person name="Jex A.R."/>
            <person name="Murali S.C."/>
            <person name="Hughes D.S."/>
            <person name="Lee S.F."/>
            <person name="Perry T."/>
            <person name="Stroehlein A.J."/>
            <person name="Ansell B.R."/>
            <person name="Breugelmans B."/>
            <person name="Hofmann A."/>
            <person name="Qu J."/>
            <person name="Dugan S."/>
            <person name="Lee S.L."/>
            <person name="Chao H."/>
            <person name="Dinh H."/>
            <person name="Han Y."/>
            <person name="Doddapaneni H.V."/>
            <person name="Worley K.C."/>
            <person name="Muzny D.M."/>
            <person name="Ioannidis P."/>
            <person name="Waterhouse R.M."/>
            <person name="Zdobnov E.M."/>
            <person name="James P.J."/>
            <person name="Bagnall N.H."/>
            <person name="Kotze A.C."/>
            <person name="Gibbs R.A."/>
            <person name="Richards S."/>
            <person name="Batterham P."/>
            <person name="Gasser R.B."/>
        </authorList>
    </citation>
    <scope>NUCLEOTIDE SEQUENCE [LARGE SCALE GENOMIC DNA]</scope>
    <source>
        <strain evidence="1 2">LS</strain>
        <tissue evidence="1">Full body</tissue>
    </source>
</reference>
<proteinExistence type="predicted"/>
<protein>
    <recommendedName>
        <fullName evidence="3">Macro domain-containing protein</fullName>
    </recommendedName>
</protein>
<sequence length="553" mass="62753">MVESLEAVTTKPFKYSYQDHEGKNQEASLEITIPYEDECLEELVTQILSQMDPMMRYLDENIGIKKSLQEFIDFENQKFKDEYAENLLEKVRNNEIDVEEIIRETERHYKDELIQFADRIGPTDDEIFAQSFHRLVHSSSLEDILNKERTYAKVIANMNTQMDKEVETLNNSQQEEMESKINQLDITTTSEDINNLLAQQYSTQNYVRKRYESELEAKRGHQKNEYRNWITSQVSELFQSSPVATPLGNRSSMFISQQPSMEESFTIHLGSQLKHMHNIRILSANVNDLCSPLHADESLNGLNMALGLYSSSLCGVVVLTPSIQAQVNKDIIKNANMSTEFHFSQIDDQLEKIEEQIRQLNLSNNSSTPSTKSLSTASTDISIASGDEGITHSIHSSASNSPVKTSAKLKTGDFFITKHSNLSQSHVIFHLISDEPINSPSEINSRHPVILGLRNILKTASRHDVTTLTIPALLRHEMSEDMTVQWCMRRAELVFKCAKGFMIESASWGGAELSTLQLLLPHDISEDLFNTLASMVPNVFRVANPKILVDNSK</sequence>
<dbReference type="PANTHER" id="PTHR16525">
    <property type="entry name" value="PROTEIN C12ORF4"/>
    <property type="match status" value="1"/>
</dbReference>
<dbReference type="Pfam" id="PF10154">
    <property type="entry name" value="Fy-3"/>
    <property type="match status" value="1"/>
</dbReference>
<dbReference type="OrthoDB" id="415359at2759"/>
<dbReference type="InterPro" id="IPR043472">
    <property type="entry name" value="Macro_dom-like"/>
</dbReference>
<dbReference type="InterPro" id="IPR019311">
    <property type="entry name" value="Fy-3"/>
</dbReference>
<gene>
    <name evidence="1" type="ORF">FF38_11855</name>
</gene>
<dbReference type="STRING" id="7375.A0A0L0BYE2"/>
<dbReference type="Proteomes" id="UP000037069">
    <property type="component" value="Unassembled WGS sequence"/>
</dbReference>
<dbReference type="AlphaFoldDB" id="A0A0L0BYE2"/>